<feature type="region of interest" description="Disordered" evidence="1">
    <location>
        <begin position="46"/>
        <end position="82"/>
    </location>
</feature>
<feature type="compositionally biased region" description="Polar residues" evidence="1">
    <location>
        <begin position="71"/>
        <end position="82"/>
    </location>
</feature>
<sequence>MSDTLIVSPPRLPGSVAEIELAGWSLFLRRVDASTLPALLDNLNTGHPGGLIPLDSEPSHLTSTRSTTSSGVKASSRPSRGG</sequence>
<dbReference type="Proteomes" id="UP000530928">
    <property type="component" value="Unassembled WGS sequence"/>
</dbReference>
<reference evidence="2 3" key="1">
    <citation type="submission" date="2020-07" db="EMBL/GenBank/DDBJ databases">
        <title>Genomic Encyclopedia of Type Strains, Phase IV (KMG-IV): sequencing the most valuable type-strain genomes for metagenomic binning, comparative biology and taxonomic classification.</title>
        <authorList>
            <person name="Goeker M."/>
        </authorList>
    </citation>
    <scope>NUCLEOTIDE SEQUENCE [LARGE SCALE GENOMIC DNA]</scope>
    <source>
        <strain evidence="2 3">DSM 45533</strain>
    </source>
</reference>
<gene>
    <name evidence="2" type="ORF">HNR30_002116</name>
</gene>
<organism evidence="2 3">
    <name type="scientific">Nonomuraea soli</name>
    <dbReference type="NCBI Taxonomy" id="1032476"/>
    <lineage>
        <taxon>Bacteria</taxon>
        <taxon>Bacillati</taxon>
        <taxon>Actinomycetota</taxon>
        <taxon>Actinomycetes</taxon>
        <taxon>Streptosporangiales</taxon>
        <taxon>Streptosporangiaceae</taxon>
        <taxon>Nonomuraea</taxon>
    </lineage>
</organism>
<proteinExistence type="predicted"/>
<name>A0A7W0CGJ8_9ACTN</name>
<dbReference type="EMBL" id="JACDUR010000002">
    <property type="protein sequence ID" value="MBA2890775.1"/>
    <property type="molecule type" value="Genomic_DNA"/>
</dbReference>
<dbReference type="RefSeq" id="WP_181609561.1">
    <property type="nucleotide sequence ID" value="NZ_BAABAM010000006.1"/>
</dbReference>
<keyword evidence="3" id="KW-1185">Reference proteome</keyword>
<dbReference type="AlphaFoldDB" id="A0A7W0CGJ8"/>
<accession>A0A7W0CGJ8</accession>
<evidence type="ECO:0000256" key="1">
    <source>
        <dbReference type="SAM" id="MobiDB-lite"/>
    </source>
</evidence>
<protein>
    <submittedName>
        <fullName evidence="2">Uncharacterized protein</fullName>
    </submittedName>
</protein>
<evidence type="ECO:0000313" key="2">
    <source>
        <dbReference type="EMBL" id="MBA2890775.1"/>
    </source>
</evidence>
<comment type="caution">
    <text evidence="2">The sequence shown here is derived from an EMBL/GenBank/DDBJ whole genome shotgun (WGS) entry which is preliminary data.</text>
</comment>
<evidence type="ECO:0000313" key="3">
    <source>
        <dbReference type="Proteomes" id="UP000530928"/>
    </source>
</evidence>